<accession>A0A8J6ATI8</accession>
<proteinExistence type="predicted"/>
<gene>
    <name evidence="2" type="ORF">J8273_6621</name>
</gene>
<feature type="region of interest" description="Disordered" evidence="1">
    <location>
        <begin position="138"/>
        <end position="158"/>
    </location>
</feature>
<organism evidence="2 3">
    <name type="scientific">Carpediemonas membranifera</name>
    <dbReference type="NCBI Taxonomy" id="201153"/>
    <lineage>
        <taxon>Eukaryota</taxon>
        <taxon>Metamonada</taxon>
        <taxon>Carpediemonas-like organisms</taxon>
        <taxon>Carpediemonas</taxon>
    </lineage>
</organism>
<evidence type="ECO:0000256" key="1">
    <source>
        <dbReference type="SAM" id="MobiDB-lite"/>
    </source>
</evidence>
<sequence length="425" mass="45987">MQARHEETVPCSDLTDKTSYQPLTLCYGVNHSSSTDPVRSTNSTGELAHSSNLLGQDPILVGNNAVFAPPSEALSSSVAELVEQTTAAALPGGNALGNGPVTEGDRPHLPVSNEQPITSSDVTEVGLSQHTGITLPALASGSGDGAQPGPQTENTGPASALVPPMAANVAPSPIDPRMTIAEIYRMIHAKFAPCGLFRINTPALPLIEGDPGWTSDHVPTLAELFTGSDWPLVDHVNRVCMMLTRTDRINRFAVSSTHMFRRTFCDSMNFAAPPDLVESINTTVFDFATEIYESCHDSFMDGTMTIFEVAIRANLLWSERLAPHDPALAKCSPTIRLVRRIVKFGPDRHAQCRLNIAASLGPHMEQVVRYVDSLPADFAAANKYRMSTAAFMWLYLLDEGLYGNKLLRACMPLDAMQMATTRPRV</sequence>
<name>A0A8J6ATI8_9EUKA</name>
<dbReference type="Proteomes" id="UP000717585">
    <property type="component" value="Unassembled WGS sequence"/>
</dbReference>
<reference evidence="2" key="1">
    <citation type="submission" date="2021-05" db="EMBL/GenBank/DDBJ databases">
        <title>A free-living protist that lacks canonical eukaryotic 1 DNA replication and segregation systems.</title>
        <authorList>
            <person name="Salas-Leiva D.E."/>
            <person name="Tromer E.C."/>
            <person name="Curtis B.A."/>
            <person name="Jerlstrom-Hultqvist J."/>
            <person name="Kolisko M."/>
            <person name="Yi Z."/>
            <person name="Salas-Leiva J.S."/>
            <person name="Gallot-Lavallee L."/>
            <person name="Kops G.J.P.L."/>
            <person name="Archibald J.M."/>
            <person name="Simpson A.G.B."/>
            <person name="Roger A.J."/>
        </authorList>
    </citation>
    <scope>NUCLEOTIDE SEQUENCE</scope>
    <source>
        <strain evidence="2">BICM</strain>
    </source>
</reference>
<dbReference type="AlphaFoldDB" id="A0A8J6ATI8"/>
<evidence type="ECO:0000313" key="3">
    <source>
        <dbReference type="Proteomes" id="UP000717585"/>
    </source>
</evidence>
<comment type="caution">
    <text evidence="2">The sequence shown here is derived from an EMBL/GenBank/DDBJ whole genome shotgun (WGS) entry which is preliminary data.</text>
</comment>
<evidence type="ECO:0000313" key="2">
    <source>
        <dbReference type="EMBL" id="KAG9392030.1"/>
    </source>
</evidence>
<keyword evidence="3" id="KW-1185">Reference proteome</keyword>
<dbReference type="EMBL" id="JAHDYR010000040">
    <property type="protein sequence ID" value="KAG9392030.1"/>
    <property type="molecule type" value="Genomic_DNA"/>
</dbReference>
<protein>
    <submittedName>
        <fullName evidence="2">Uncharacterized protein</fullName>
    </submittedName>
</protein>